<evidence type="ECO:0000256" key="1">
    <source>
        <dbReference type="SAM" id="SignalP"/>
    </source>
</evidence>
<feature type="non-terminal residue" evidence="2">
    <location>
        <position position="482"/>
    </location>
</feature>
<dbReference type="Pfam" id="PF06824">
    <property type="entry name" value="Glyco_hydro_125"/>
    <property type="match status" value="1"/>
</dbReference>
<dbReference type="PANTHER" id="PTHR31047">
    <property type="entry name" value="MEIOTICALLY UP-REGULATED GENE 157 PROTEIN"/>
    <property type="match status" value="1"/>
</dbReference>
<protein>
    <recommendedName>
        <fullName evidence="4">Glycoside hydrolase family 125 protein</fullName>
    </recommendedName>
</protein>
<dbReference type="InterPro" id="IPR012341">
    <property type="entry name" value="6hp_glycosidase-like_sf"/>
</dbReference>
<dbReference type="PIRSF" id="PIRSF028846">
    <property type="entry name" value="UCP028846"/>
    <property type="match status" value="1"/>
</dbReference>
<keyword evidence="1" id="KW-0732">Signal</keyword>
<dbReference type="Gene3D" id="1.50.10.10">
    <property type="match status" value="1"/>
</dbReference>
<feature type="signal peptide" evidence="1">
    <location>
        <begin position="1"/>
        <end position="18"/>
    </location>
</feature>
<evidence type="ECO:0000313" key="2">
    <source>
        <dbReference type="EMBL" id="GMH80244.1"/>
    </source>
</evidence>
<name>A0A9W7B5G9_9STRA</name>
<dbReference type="SMART" id="SM01149">
    <property type="entry name" value="DUF1237"/>
    <property type="match status" value="1"/>
</dbReference>
<dbReference type="EMBL" id="BLQM01000279">
    <property type="protein sequence ID" value="GMH80244.1"/>
    <property type="molecule type" value="Genomic_DNA"/>
</dbReference>
<evidence type="ECO:0008006" key="4">
    <source>
        <dbReference type="Google" id="ProtNLM"/>
    </source>
</evidence>
<dbReference type="Proteomes" id="UP001162640">
    <property type="component" value="Unassembled WGS sequence"/>
</dbReference>
<dbReference type="AlphaFoldDB" id="A0A9W7B5G9"/>
<dbReference type="PANTHER" id="PTHR31047:SF0">
    <property type="entry name" value="MEIOTICALLY UP-REGULATED GENE 157 PROTEIN"/>
    <property type="match status" value="1"/>
</dbReference>
<feature type="non-terminal residue" evidence="2">
    <location>
        <position position="1"/>
    </location>
</feature>
<dbReference type="InterPro" id="IPR008313">
    <property type="entry name" value="GH125"/>
</dbReference>
<feature type="chain" id="PRO_5040865404" description="Glycoside hydrolase family 125 protein" evidence="1">
    <location>
        <begin position="19"/>
        <end position="482"/>
    </location>
</feature>
<dbReference type="InterPro" id="IPR008928">
    <property type="entry name" value="6-hairpin_glycosidase_sf"/>
</dbReference>
<dbReference type="SUPFAM" id="SSF48208">
    <property type="entry name" value="Six-hairpin glycosidases"/>
    <property type="match status" value="1"/>
</dbReference>
<comment type="caution">
    <text evidence="2">The sequence shown here is derived from an EMBL/GenBank/DDBJ whole genome shotgun (WGS) entry which is preliminary data.</text>
</comment>
<dbReference type="GO" id="GO:0005975">
    <property type="term" value="P:carbohydrate metabolic process"/>
    <property type="evidence" value="ECO:0007669"/>
    <property type="project" value="InterPro"/>
</dbReference>
<gene>
    <name evidence="2" type="ORF">TL16_g08464</name>
</gene>
<evidence type="ECO:0000313" key="3">
    <source>
        <dbReference type="Proteomes" id="UP001162640"/>
    </source>
</evidence>
<reference evidence="3" key="1">
    <citation type="journal article" date="2023" name="Commun. Biol.">
        <title>Genome analysis of Parmales, the sister group of diatoms, reveals the evolutionary specialization of diatoms from phago-mixotrophs to photoautotrophs.</title>
        <authorList>
            <person name="Ban H."/>
            <person name="Sato S."/>
            <person name="Yoshikawa S."/>
            <person name="Yamada K."/>
            <person name="Nakamura Y."/>
            <person name="Ichinomiya M."/>
            <person name="Sato N."/>
            <person name="Blanc-Mathieu R."/>
            <person name="Endo H."/>
            <person name="Kuwata A."/>
            <person name="Ogata H."/>
        </authorList>
    </citation>
    <scope>NUCLEOTIDE SEQUENCE [LARGE SCALE GENOMIC DNA]</scope>
</reference>
<organism evidence="2 3">
    <name type="scientific">Triparma laevis f. inornata</name>
    <dbReference type="NCBI Taxonomy" id="1714386"/>
    <lineage>
        <taxon>Eukaryota</taxon>
        <taxon>Sar</taxon>
        <taxon>Stramenopiles</taxon>
        <taxon>Ochrophyta</taxon>
        <taxon>Bolidophyceae</taxon>
        <taxon>Parmales</taxon>
        <taxon>Triparmaceae</taxon>
        <taxon>Triparma</taxon>
    </lineage>
</organism>
<accession>A0A9W7B5G9</accession>
<sequence length="482" mass="54132">MLASTPLLLLTLLTLTSAMYVPEVRLPIENRTFTSSAVDDFLSSSQKSFTNQNLHRLFTNTLPNTLDTTIFSYDLGTDTFIITGDINAMWLRDSCNQVLPYMRFVGEDEELKGLMKGLVKRMSKSVLIDSYANAFNFDSSLSTDHADDVRTPPMSNSTFEGKYELDSLAAFLKLSRSVYAEDHEVFDGDDMYVTYLNAVNAVTDTIRRQQMSTSEEMESKTGPAYTFSRFTTEATDTLMQNGKGAPCARTNMSKCMFRPSDDATTLPFLVPANAMAVVELRETMKVIISQLARKADTAHINPYPIIDELEYLADEIDEGIQTWGKITHPITKKEVYAYEVDGYGNFVFMDDANIPGLLSLPYLGYVDKNDPVYLNTREAVLSEITNPFFFKGRAGEGIGGPHQGYGMIWPMGITVRALTSTDANEIKECLEMLVDATAHTGFMHESFWKDDANDFTRTWFAWANSLFGELIMTLMDEHPELL</sequence>
<proteinExistence type="predicted"/>